<organism evidence="1">
    <name type="scientific">Sesamum angustifolium</name>
    <dbReference type="NCBI Taxonomy" id="2727405"/>
    <lineage>
        <taxon>Eukaryota</taxon>
        <taxon>Viridiplantae</taxon>
        <taxon>Streptophyta</taxon>
        <taxon>Embryophyta</taxon>
        <taxon>Tracheophyta</taxon>
        <taxon>Spermatophyta</taxon>
        <taxon>Magnoliopsida</taxon>
        <taxon>eudicotyledons</taxon>
        <taxon>Gunneridae</taxon>
        <taxon>Pentapetalae</taxon>
        <taxon>asterids</taxon>
        <taxon>lamiids</taxon>
        <taxon>Lamiales</taxon>
        <taxon>Pedaliaceae</taxon>
        <taxon>Sesamum</taxon>
    </lineage>
</organism>
<reference evidence="1" key="2">
    <citation type="journal article" date="2024" name="Plant">
        <title>Genomic evolution and insights into agronomic trait innovations of Sesamum species.</title>
        <authorList>
            <person name="Miao H."/>
            <person name="Wang L."/>
            <person name="Qu L."/>
            <person name="Liu H."/>
            <person name="Sun Y."/>
            <person name="Le M."/>
            <person name="Wang Q."/>
            <person name="Wei S."/>
            <person name="Zheng Y."/>
            <person name="Lin W."/>
            <person name="Duan Y."/>
            <person name="Cao H."/>
            <person name="Xiong S."/>
            <person name="Wang X."/>
            <person name="Wei L."/>
            <person name="Li C."/>
            <person name="Ma Q."/>
            <person name="Ju M."/>
            <person name="Zhao R."/>
            <person name="Li G."/>
            <person name="Mu C."/>
            <person name="Tian Q."/>
            <person name="Mei H."/>
            <person name="Zhang T."/>
            <person name="Gao T."/>
            <person name="Zhang H."/>
        </authorList>
    </citation>
    <scope>NUCLEOTIDE SEQUENCE</scope>
    <source>
        <strain evidence="1">G01</strain>
    </source>
</reference>
<dbReference type="EMBL" id="JACGWK010000001">
    <property type="protein sequence ID" value="KAL0380446.1"/>
    <property type="molecule type" value="Genomic_DNA"/>
</dbReference>
<accession>A0AAW2RLW1</accession>
<reference evidence="1" key="1">
    <citation type="submission" date="2020-06" db="EMBL/GenBank/DDBJ databases">
        <authorList>
            <person name="Li T."/>
            <person name="Hu X."/>
            <person name="Zhang T."/>
            <person name="Song X."/>
            <person name="Zhang H."/>
            <person name="Dai N."/>
            <person name="Sheng W."/>
            <person name="Hou X."/>
            <person name="Wei L."/>
        </authorList>
    </citation>
    <scope>NUCLEOTIDE SEQUENCE</scope>
    <source>
        <strain evidence="1">G01</strain>
        <tissue evidence="1">Leaf</tissue>
    </source>
</reference>
<proteinExistence type="predicted"/>
<name>A0AAW2RLW1_9LAMI</name>
<gene>
    <name evidence="1" type="ORF">Sangu_0108900</name>
</gene>
<comment type="caution">
    <text evidence="1">The sequence shown here is derived from an EMBL/GenBank/DDBJ whole genome shotgun (WGS) entry which is preliminary data.</text>
</comment>
<dbReference type="AlphaFoldDB" id="A0AAW2RLW1"/>
<sequence length="88" mass="10391">MESRADKVGEFFDAFMLFLEWCGKPNAAGSFTFLGWVDPQRIRKNTEKYLERLQEFAFEIVKREDLREAVGESKVNKGFLGRIARRRR</sequence>
<protein>
    <submittedName>
        <fullName evidence="1">Uncharacterized protein</fullName>
    </submittedName>
</protein>
<evidence type="ECO:0000313" key="1">
    <source>
        <dbReference type="EMBL" id="KAL0380446.1"/>
    </source>
</evidence>